<gene>
    <name evidence="9" type="ORF">ACJMK2_044022</name>
</gene>
<keyword evidence="7" id="KW-0968">Cytoplasmic vesicle</keyword>
<dbReference type="Gene3D" id="3.30.1520.10">
    <property type="entry name" value="Phox-like domain"/>
    <property type="match status" value="1"/>
</dbReference>
<feature type="domain" description="PX" evidence="8">
    <location>
        <begin position="1"/>
        <end position="120"/>
    </location>
</feature>
<evidence type="ECO:0000259" key="8">
    <source>
        <dbReference type="PROSITE" id="PS50195"/>
    </source>
</evidence>
<dbReference type="Pfam" id="PF00787">
    <property type="entry name" value="PX"/>
    <property type="match status" value="1"/>
</dbReference>
<protein>
    <recommendedName>
        <fullName evidence="8">PX domain-containing protein</fullName>
    </recommendedName>
</protein>
<dbReference type="InterPro" id="IPR036871">
    <property type="entry name" value="PX_dom_sf"/>
</dbReference>
<dbReference type="GO" id="GO:0030659">
    <property type="term" value="C:cytoplasmic vesicle membrane"/>
    <property type="evidence" value="ECO:0007669"/>
    <property type="project" value="UniProtKB-SubCell"/>
</dbReference>
<evidence type="ECO:0000313" key="9">
    <source>
        <dbReference type="EMBL" id="KAL3866744.1"/>
    </source>
</evidence>
<comment type="subcellular location">
    <subcellularLocation>
        <location evidence="1">Cytoplasmic vesicle membrane</location>
        <topology evidence="1">Peripheral membrane protein</topology>
        <orientation evidence="1">Cytoplasmic side</orientation>
    </subcellularLocation>
</comment>
<evidence type="ECO:0000256" key="7">
    <source>
        <dbReference type="ARBA" id="ARBA00023329"/>
    </source>
</evidence>
<proteinExistence type="inferred from homology"/>
<accession>A0ABD3VYR3</accession>
<dbReference type="InterPro" id="IPR001683">
    <property type="entry name" value="PX_dom"/>
</dbReference>
<evidence type="ECO:0000256" key="4">
    <source>
        <dbReference type="ARBA" id="ARBA00022927"/>
    </source>
</evidence>
<dbReference type="AlphaFoldDB" id="A0ABD3VYR3"/>
<dbReference type="SUPFAM" id="SSF64268">
    <property type="entry name" value="PX domain"/>
    <property type="match status" value="1"/>
</dbReference>
<dbReference type="GO" id="GO:0008289">
    <property type="term" value="F:lipid binding"/>
    <property type="evidence" value="ECO:0007669"/>
    <property type="project" value="UniProtKB-KW"/>
</dbReference>
<dbReference type="GO" id="GO:0015031">
    <property type="term" value="P:protein transport"/>
    <property type="evidence" value="ECO:0007669"/>
    <property type="project" value="UniProtKB-KW"/>
</dbReference>
<organism evidence="9 10">
    <name type="scientific">Sinanodonta woodiana</name>
    <name type="common">Chinese pond mussel</name>
    <name type="synonym">Anodonta woodiana</name>
    <dbReference type="NCBI Taxonomy" id="1069815"/>
    <lineage>
        <taxon>Eukaryota</taxon>
        <taxon>Metazoa</taxon>
        <taxon>Spiralia</taxon>
        <taxon>Lophotrochozoa</taxon>
        <taxon>Mollusca</taxon>
        <taxon>Bivalvia</taxon>
        <taxon>Autobranchia</taxon>
        <taxon>Heteroconchia</taxon>
        <taxon>Palaeoheterodonta</taxon>
        <taxon>Unionida</taxon>
        <taxon>Unionoidea</taxon>
        <taxon>Unionidae</taxon>
        <taxon>Unioninae</taxon>
        <taxon>Sinanodonta</taxon>
    </lineage>
</organism>
<name>A0ABD3VYR3_SINWO</name>
<evidence type="ECO:0000256" key="5">
    <source>
        <dbReference type="ARBA" id="ARBA00023121"/>
    </source>
</evidence>
<keyword evidence="3" id="KW-0813">Transport</keyword>
<dbReference type="EMBL" id="JBJQND010000009">
    <property type="protein sequence ID" value="KAL3866744.1"/>
    <property type="molecule type" value="Genomic_DNA"/>
</dbReference>
<dbReference type="PROSITE" id="PS50195">
    <property type="entry name" value="PX"/>
    <property type="match status" value="1"/>
</dbReference>
<keyword evidence="6" id="KW-0472">Membrane</keyword>
<comment type="similarity">
    <text evidence="2">Belongs to the sorting nexin family.</text>
</comment>
<comment type="caution">
    <text evidence="9">The sequence shown here is derived from an EMBL/GenBank/DDBJ whole genome shotgun (WGS) entry which is preliminary data.</text>
</comment>
<evidence type="ECO:0000256" key="6">
    <source>
        <dbReference type="ARBA" id="ARBA00023136"/>
    </source>
</evidence>
<reference evidence="9 10" key="1">
    <citation type="submission" date="2024-11" db="EMBL/GenBank/DDBJ databases">
        <title>Chromosome-level genome assembly of the freshwater bivalve Anodonta woodiana.</title>
        <authorList>
            <person name="Chen X."/>
        </authorList>
    </citation>
    <scope>NUCLEOTIDE SEQUENCE [LARGE SCALE GENOMIC DNA]</scope>
    <source>
        <strain evidence="9">MN2024</strain>
        <tissue evidence="9">Gills</tissue>
    </source>
</reference>
<dbReference type="PANTHER" id="PTHR15813">
    <property type="entry name" value="SORTING NEXIN-22 AND 24"/>
    <property type="match status" value="1"/>
</dbReference>
<dbReference type="SMART" id="SM00312">
    <property type="entry name" value="PX"/>
    <property type="match status" value="1"/>
</dbReference>
<dbReference type="InterPro" id="IPR052467">
    <property type="entry name" value="Sorting_nexin_PX-domain"/>
</dbReference>
<sequence>MIRISVPSYRKVEEGNDTYTVFKIDVFHSGRFHSIERRYSEFEELHKQLKKMITAAEFPPKKVLKWSPKVLEQRRQGLQQYLQKTLEGDMIPTSFFKFLEISISKSGSFESLHQVDAHQTVNHQPMVGFSQDAFLQENYRSILPDIIVEGVQQGIYSHVEEPIYR</sequence>
<keyword evidence="10" id="KW-1185">Reference proteome</keyword>
<keyword evidence="5" id="KW-0446">Lipid-binding</keyword>
<dbReference type="Proteomes" id="UP001634394">
    <property type="component" value="Unassembled WGS sequence"/>
</dbReference>
<keyword evidence="4" id="KW-0653">Protein transport</keyword>
<evidence type="ECO:0000256" key="1">
    <source>
        <dbReference type="ARBA" id="ARBA00004180"/>
    </source>
</evidence>
<evidence type="ECO:0000313" key="10">
    <source>
        <dbReference type="Proteomes" id="UP001634394"/>
    </source>
</evidence>
<dbReference type="PANTHER" id="PTHR15813:SF9">
    <property type="entry name" value="PX DOMAIN-CONTAINING PROTEIN"/>
    <property type="match status" value="1"/>
</dbReference>
<evidence type="ECO:0000256" key="2">
    <source>
        <dbReference type="ARBA" id="ARBA00010883"/>
    </source>
</evidence>
<evidence type="ECO:0000256" key="3">
    <source>
        <dbReference type="ARBA" id="ARBA00022448"/>
    </source>
</evidence>